<dbReference type="InterPro" id="IPR015424">
    <property type="entry name" value="PyrdxlP-dep_Trfase"/>
</dbReference>
<sequence>MPALRQDIDPNGLLEYSVVYTDRALNHMSKAFQQVMNDLSSDLKSVYNADAVVIVPGSGTYGMEAVARQLANDEDCLIIRNGWFSYRWTQILEKGKIAKSSTVLTANRADDSELPKPFAPVDIDTAVAKIKEEQPAVVFAPHVETSSGMILSDDYIKALSAAVHSVGGLLVIDCIASGCVWLDMKNLGIDVLISAPQKGWSSTPGAGLVMLSEAAVKKVDSTESDSFSIDLKQWLNIMRAYENGGHAYHATMPTDSLRQFRDAVNEAKAVGFDKLCEAQWSLGKRIREVLEAKGIESVAAEGFQAPGVVVSYTDRDDMHKGSAFAAAGVQIAAGVPLKVGEPDSFKTFRLGLFGLDKLTDIDGTVTRFESALDEVLSQ</sequence>
<dbReference type="GO" id="GO:0019265">
    <property type="term" value="P:glycine biosynthetic process, by transamination of glyoxylate"/>
    <property type="evidence" value="ECO:0007669"/>
    <property type="project" value="TreeGrafter"/>
</dbReference>
<dbReference type="GO" id="GO:0008453">
    <property type="term" value="F:alanine-glyoxylate transaminase activity"/>
    <property type="evidence" value="ECO:0007669"/>
    <property type="project" value="TreeGrafter"/>
</dbReference>
<gene>
    <name evidence="7" type="ORF">GCM10007915_26580</name>
    <name evidence="8" type="ORF">SAMN05660405_00030</name>
</gene>
<dbReference type="InterPro" id="IPR000192">
    <property type="entry name" value="Aminotrans_V_dom"/>
</dbReference>
<dbReference type="Pfam" id="PF00266">
    <property type="entry name" value="Aminotran_5"/>
    <property type="match status" value="1"/>
</dbReference>
<dbReference type="PANTHER" id="PTHR21152:SF40">
    <property type="entry name" value="ALANINE--GLYOXYLATE AMINOTRANSFERASE"/>
    <property type="match status" value="1"/>
</dbReference>
<dbReference type="GO" id="GO:0004760">
    <property type="term" value="F:L-serine-pyruvate transaminase activity"/>
    <property type="evidence" value="ECO:0007669"/>
    <property type="project" value="TreeGrafter"/>
</dbReference>
<dbReference type="EMBL" id="BSOK01000061">
    <property type="protein sequence ID" value="GLR30419.1"/>
    <property type="molecule type" value="Genomic_DNA"/>
</dbReference>
<reference evidence="7" key="1">
    <citation type="journal article" date="2014" name="Int. J. Syst. Evol. Microbiol.">
        <title>Complete genome of a new Firmicutes species belonging to the dominant human colonic microbiota ('Ruminococcus bicirculans') reveals two chromosomes and a selective capacity to utilize plant glucans.</title>
        <authorList>
            <consortium name="NISC Comparative Sequencing Program"/>
            <person name="Wegmann U."/>
            <person name="Louis P."/>
            <person name="Goesmann A."/>
            <person name="Henrissat B."/>
            <person name="Duncan S.H."/>
            <person name="Flint H.J."/>
        </authorList>
    </citation>
    <scope>NUCLEOTIDE SEQUENCE</scope>
    <source>
        <strain evidence="7">NBRC 103191</strain>
    </source>
</reference>
<evidence type="ECO:0000256" key="5">
    <source>
        <dbReference type="PIRSR" id="PIRSR000524-50"/>
    </source>
</evidence>
<feature type="binding site" evidence="4">
    <location>
        <position position="349"/>
    </location>
    <ligand>
        <name>substrate</name>
    </ligand>
</feature>
<protein>
    <submittedName>
        <fullName evidence="8">Aspartate aminotransferase</fullName>
    </submittedName>
    <submittedName>
        <fullName evidence="7">Class V aminotransferase</fullName>
    </submittedName>
</protein>
<name>A0A1G6U3D0_9GAMM</name>
<reference evidence="7" key="4">
    <citation type="submission" date="2023-01" db="EMBL/GenBank/DDBJ databases">
        <title>Draft genome sequence of Psychrobacter pacificensis strain NBRC 103191.</title>
        <authorList>
            <person name="Sun Q."/>
            <person name="Mori K."/>
        </authorList>
    </citation>
    <scope>NUCLEOTIDE SEQUENCE</scope>
    <source>
        <strain evidence="7">NBRC 103191</strain>
    </source>
</reference>
<dbReference type="Proteomes" id="UP001156645">
    <property type="component" value="Unassembled WGS sequence"/>
</dbReference>
<dbReference type="RefSeq" id="WP_093067292.1">
    <property type="nucleotide sequence ID" value="NZ_BSOK01000061.1"/>
</dbReference>
<evidence type="ECO:0000313" key="10">
    <source>
        <dbReference type="Proteomes" id="UP001156645"/>
    </source>
</evidence>
<feature type="domain" description="Aminotransferase class V" evidence="6">
    <location>
        <begin position="22"/>
        <end position="294"/>
    </location>
</feature>
<keyword evidence="3 5" id="KW-0663">Pyridoxal phosphate</keyword>
<dbReference type="Gene3D" id="3.40.640.10">
    <property type="entry name" value="Type I PLP-dependent aspartate aminotransferase-like (Major domain)"/>
    <property type="match status" value="1"/>
</dbReference>
<dbReference type="SUPFAM" id="SSF53383">
    <property type="entry name" value="PLP-dependent transferases"/>
    <property type="match status" value="1"/>
</dbReference>
<dbReference type="PANTHER" id="PTHR21152">
    <property type="entry name" value="AMINOTRANSFERASE CLASS V"/>
    <property type="match status" value="1"/>
</dbReference>
<evidence type="ECO:0000256" key="4">
    <source>
        <dbReference type="PIRSR" id="PIRSR000524-1"/>
    </source>
</evidence>
<keyword evidence="10" id="KW-1185">Reference proteome</keyword>
<organism evidence="8 9">
    <name type="scientific">Psychrobacter pacificensis</name>
    <dbReference type="NCBI Taxonomy" id="112002"/>
    <lineage>
        <taxon>Bacteria</taxon>
        <taxon>Pseudomonadati</taxon>
        <taxon>Pseudomonadota</taxon>
        <taxon>Gammaproteobacteria</taxon>
        <taxon>Moraxellales</taxon>
        <taxon>Moraxellaceae</taxon>
        <taxon>Psychrobacter</taxon>
    </lineage>
</organism>
<dbReference type="EMBL" id="FNAL01000001">
    <property type="protein sequence ID" value="SDD35065.1"/>
    <property type="molecule type" value="Genomic_DNA"/>
</dbReference>
<dbReference type="PIRSF" id="PIRSF000524">
    <property type="entry name" value="SPT"/>
    <property type="match status" value="1"/>
</dbReference>
<evidence type="ECO:0000259" key="6">
    <source>
        <dbReference type="Pfam" id="PF00266"/>
    </source>
</evidence>
<accession>A0A1G6U3D0</accession>
<keyword evidence="8" id="KW-0808">Transferase</keyword>
<reference evidence="8 9" key="2">
    <citation type="submission" date="2016-10" db="EMBL/GenBank/DDBJ databases">
        <authorList>
            <person name="de Groot N.N."/>
        </authorList>
    </citation>
    <scope>NUCLEOTIDE SEQUENCE [LARGE SCALE GENOMIC DNA]</scope>
    <source>
        <strain evidence="8 9">DSM 23406</strain>
    </source>
</reference>
<evidence type="ECO:0000256" key="3">
    <source>
        <dbReference type="ARBA" id="ARBA00022898"/>
    </source>
</evidence>
<dbReference type="InterPro" id="IPR024169">
    <property type="entry name" value="SP_NH2Trfase/AEP_transaminase"/>
</dbReference>
<reference evidence="10" key="3">
    <citation type="journal article" date="2019" name="Int. J. Syst. Evol. Microbiol.">
        <title>The Global Catalogue of Microorganisms (GCM) 10K type strain sequencing project: providing services to taxonomists for standard genome sequencing and annotation.</title>
        <authorList>
            <consortium name="The Broad Institute Genomics Platform"/>
            <consortium name="The Broad Institute Genome Sequencing Center for Infectious Disease"/>
            <person name="Wu L."/>
            <person name="Ma J."/>
        </authorList>
    </citation>
    <scope>NUCLEOTIDE SEQUENCE [LARGE SCALE GENOMIC DNA]</scope>
    <source>
        <strain evidence="10">NBRC 103191</strain>
    </source>
</reference>
<dbReference type="Gene3D" id="3.90.1150.10">
    <property type="entry name" value="Aspartate Aminotransferase, domain 1"/>
    <property type="match status" value="1"/>
</dbReference>
<comment type="cofactor">
    <cofactor evidence="1 5">
        <name>pyridoxal 5'-phosphate</name>
        <dbReference type="ChEBI" id="CHEBI:597326"/>
    </cofactor>
</comment>
<dbReference type="AlphaFoldDB" id="A0A1G6U3D0"/>
<comment type="similarity">
    <text evidence="2">Belongs to the class-V pyridoxal-phosphate-dependent aminotransferase family.</text>
</comment>
<dbReference type="Proteomes" id="UP000198501">
    <property type="component" value="Unassembled WGS sequence"/>
</dbReference>
<evidence type="ECO:0000313" key="8">
    <source>
        <dbReference type="EMBL" id="SDD35065.1"/>
    </source>
</evidence>
<evidence type="ECO:0000256" key="1">
    <source>
        <dbReference type="ARBA" id="ARBA00001933"/>
    </source>
</evidence>
<evidence type="ECO:0000256" key="2">
    <source>
        <dbReference type="ARBA" id="ARBA00009236"/>
    </source>
</evidence>
<proteinExistence type="inferred from homology"/>
<dbReference type="InterPro" id="IPR015422">
    <property type="entry name" value="PyrdxlP-dep_Trfase_small"/>
</dbReference>
<evidence type="ECO:0000313" key="9">
    <source>
        <dbReference type="Proteomes" id="UP000198501"/>
    </source>
</evidence>
<evidence type="ECO:0000313" key="7">
    <source>
        <dbReference type="EMBL" id="GLR30419.1"/>
    </source>
</evidence>
<feature type="modified residue" description="N6-(pyridoxal phosphate)lysine" evidence="5">
    <location>
        <position position="198"/>
    </location>
</feature>
<dbReference type="InterPro" id="IPR015421">
    <property type="entry name" value="PyrdxlP-dep_Trfase_major"/>
</dbReference>
<keyword evidence="8" id="KW-0032">Aminotransferase</keyword>